<organism evidence="1 2">
    <name type="scientific">Bordetella genomosp. 2</name>
    <dbReference type="NCBI Taxonomy" id="1983456"/>
    <lineage>
        <taxon>Bacteria</taxon>
        <taxon>Pseudomonadati</taxon>
        <taxon>Pseudomonadota</taxon>
        <taxon>Betaproteobacteria</taxon>
        <taxon>Burkholderiales</taxon>
        <taxon>Alcaligenaceae</taxon>
        <taxon>Bordetella</taxon>
    </lineage>
</organism>
<comment type="caution">
    <text evidence="1">The sequence shown here is derived from an EMBL/GenBank/DDBJ whole genome shotgun (WGS) entry which is preliminary data.</text>
</comment>
<evidence type="ECO:0000313" key="2">
    <source>
        <dbReference type="Proteomes" id="UP000215633"/>
    </source>
</evidence>
<dbReference type="Gene3D" id="3.30.530.20">
    <property type="match status" value="1"/>
</dbReference>
<name>A0A261VES8_9BORD</name>
<dbReference type="AlphaFoldDB" id="A0A261VES8"/>
<evidence type="ECO:0000313" key="1">
    <source>
        <dbReference type="EMBL" id="OZI72644.1"/>
    </source>
</evidence>
<proteinExistence type="predicted"/>
<dbReference type="RefSeq" id="WP_094807753.1">
    <property type="nucleotide sequence ID" value="NZ_NEVT01000008.1"/>
</dbReference>
<accession>A0A261VES8</accession>
<reference evidence="2" key="1">
    <citation type="submission" date="2017-05" db="EMBL/GenBank/DDBJ databases">
        <title>Complete and WGS of Bordetella genogroups.</title>
        <authorList>
            <person name="Spilker T."/>
            <person name="Lipuma J."/>
        </authorList>
    </citation>
    <scope>NUCLEOTIDE SEQUENCE [LARGE SCALE GENOMIC DNA]</scope>
    <source>
        <strain evidence="2">AU8256</strain>
    </source>
</reference>
<protein>
    <submittedName>
        <fullName evidence="1">Polyketide cyclase</fullName>
    </submittedName>
</protein>
<sequence length="114" mass="12512">MNEQATEAPAELVYEYALDAPPGQVWRAISIPELREQWLPAGDLAQAEPVSSVRDEEIRYRLRDVEPPHLQSVVTFQVRPDQAGGSVLRIIHALADARLPAPAANDSGPYMLAA</sequence>
<dbReference type="SUPFAM" id="SSF55961">
    <property type="entry name" value="Bet v1-like"/>
    <property type="match status" value="1"/>
</dbReference>
<dbReference type="EMBL" id="NEVT01000008">
    <property type="protein sequence ID" value="OZI72644.1"/>
    <property type="molecule type" value="Genomic_DNA"/>
</dbReference>
<gene>
    <name evidence="1" type="ORF">CAL24_20385</name>
</gene>
<dbReference type="Proteomes" id="UP000215633">
    <property type="component" value="Unassembled WGS sequence"/>
</dbReference>
<keyword evidence="2" id="KW-1185">Reference proteome</keyword>
<dbReference type="InterPro" id="IPR023393">
    <property type="entry name" value="START-like_dom_sf"/>
</dbReference>